<gene>
    <name evidence="2" type="ORF">DSOL_1963</name>
</gene>
<dbReference type="EMBL" id="MLBF01000011">
    <property type="protein sequence ID" value="OLN32090.1"/>
    <property type="molecule type" value="Genomic_DNA"/>
</dbReference>
<accession>A0A1Q8QXX8</accession>
<evidence type="ECO:0000259" key="1">
    <source>
        <dbReference type="Pfam" id="PF05168"/>
    </source>
</evidence>
<feature type="domain" description="HEPN" evidence="1">
    <location>
        <begin position="15"/>
        <end position="66"/>
    </location>
</feature>
<evidence type="ECO:0000313" key="3">
    <source>
        <dbReference type="Proteomes" id="UP000186102"/>
    </source>
</evidence>
<proteinExistence type="predicted"/>
<dbReference type="Proteomes" id="UP000186102">
    <property type="component" value="Unassembled WGS sequence"/>
</dbReference>
<comment type="caution">
    <text evidence="2">The sequence shown here is derived from an EMBL/GenBank/DDBJ whole genome shotgun (WGS) entry which is preliminary data.</text>
</comment>
<dbReference type="InterPro" id="IPR007842">
    <property type="entry name" value="HEPN_dom"/>
</dbReference>
<keyword evidence="3" id="KW-1185">Reference proteome</keyword>
<dbReference type="STRING" id="1888891.DSOL_1963"/>
<dbReference type="AlphaFoldDB" id="A0A1Q8QXX8"/>
<organism evidence="2 3">
    <name type="scientific">Desulfosporosinus metallidurans</name>
    <dbReference type="NCBI Taxonomy" id="1888891"/>
    <lineage>
        <taxon>Bacteria</taxon>
        <taxon>Bacillati</taxon>
        <taxon>Bacillota</taxon>
        <taxon>Clostridia</taxon>
        <taxon>Eubacteriales</taxon>
        <taxon>Desulfitobacteriaceae</taxon>
        <taxon>Desulfosporosinus</taxon>
    </lineage>
</organism>
<name>A0A1Q8QXX8_9FIRM</name>
<sequence>MDVEQSEFEVGNRIKSQDYKPFFSDLLFYYIAERYPDYKQQMSSNVTETRAKEVLNKTEEVFIWLQSLSQYKT</sequence>
<reference evidence="2 3" key="1">
    <citation type="submission" date="2016-09" db="EMBL/GenBank/DDBJ databases">
        <title>Complete genome of Desulfosporosinus sp. OL.</title>
        <authorList>
            <person name="Mardanov A."/>
            <person name="Beletsky A."/>
            <person name="Panova A."/>
            <person name="Karnachuk O."/>
            <person name="Ravin N."/>
        </authorList>
    </citation>
    <scope>NUCLEOTIDE SEQUENCE [LARGE SCALE GENOMIC DNA]</scope>
    <source>
        <strain evidence="2 3">OL</strain>
    </source>
</reference>
<dbReference type="Gene3D" id="1.20.120.330">
    <property type="entry name" value="Nucleotidyltransferases domain 2"/>
    <property type="match status" value="1"/>
</dbReference>
<protein>
    <recommendedName>
        <fullName evidence="1">HEPN domain-containing protein</fullName>
    </recommendedName>
</protein>
<evidence type="ECO:0000313" key="2">
    <source>
        <dbReference type="EMBL" id="OLN32090.1"/>
    </source>
</evidence>
<dbReference type="Pfam" id="PF05168">
    <property type="entry name" value="HEPN"/>
    <property type="match status" value="1"/>
</dbReference>